<dbReference type="EC" id="2.7.11.1" evidence="1"/>
<feature type="domain" description="Aminoacyl-transfer RNA synthetases class-II family profile" evidence="15">
    <location>
        <begin position="1117"/>
        <end position="1429"/>
    </location>
</feature>
<dbReference type="InterPro" id="IPR050339">
    <property type="entry name" value="CC_SR_Kinase"/>
</dbReference>
<dbReference type="InterPro" id="IPR000719">
    <property type="entry name" value="Prot_kinase_dom"/>
</dbReference>
<comment type="catalytic activity">
    <reaction evidence="9">
        <text>L-seryl-[protein] + ATP = O-phospho-L-seryl-[protein] + ADP + H(+)</text>
        <dbReference type="Rhea" id="RHEA:17989"/>
        <dbReference type="Rhea" id="RHEA-COMP:9863"/>
        <dbReference type="Rhea" id="RHEA-COMP:11604"/>
        <dbReference type="ChEBI" id="CHEBI:15378"/>
        <dbReference type="ChEBI" id="CHEBI:29999"/>
        <dbReference type="ChEBI" id="CHEBI:30616"/>
        <dbReference type="ChEBI" id="CHEBI:83421"/>
        <dbReference type="ChEBI" id="CHEBI:456216"/>
        <dbReference type="EC" id="2.7.11.1"/>
    </reaction>
</comment>
<evidence type="ECO:0000256" key="9">
    <source>
        <dbReference type="ARBA" id="ARBA00048679"/>
    </source>
</evidence>
<evidence type="ECO:0000256" key="5">
    <source>
        <dbReference type="ARBA" id="ARBA00022777"/>
    </source>
</evidence>
<dbReference type="GO" id="GO:0005634">
    <property type="term" value="C:nucleus"/>
    <property type="evidence" value="ECO:0007669"/>
    <property type="project" value="TreeGrafter"/>
</dbReference>
<dbReference type="PANTHER" id="PTHR11042">
    <property type="entry name" value="EUKARYOTIC TRANSLATION INITIATION FACTOR 2-ALPHA KINASE EIF2-ALPHA KINASE -RELATED"/>
    <property type="match status" value="1"/>
</dbReference>
<evidence type="ECO:0000256" key="13">
    <source>
        <dbReference type="SAM" id="MobiDB-lite"/>
    </source>
</evidence>
<evidence type="ECO:0000256" key="12">
    <source>
        <dbReference type="PROSITE-ProRule" id="PRU10141"/>
    </source>
</evidence>
<feature type="binding site" evidence="11">
    <location>
        <position position="676"/>
    </location>
    <ligand>
        <name>ATP</name>
        <dbReference type="ChEBI" id="CHEBI:30616"/>
    </ligand>
</feature>
<dbReference type="Pfam" id="PF05773">
    <property type="entry name" value="RWD"/>
    <property type="match status" value="1"/>
</dbReference>
<dbReference type="InterPro" id="IPR041715">
    <property type="entry name" value="HisRS-like_core"/>
</dbReference>
<dbReference type="Gene3D" id="1.10.510.10">
    <property type="entry name" value="Transferase(Phosphotransferase) domain 1"/>
    <property type="match status" value="2"/>
</dbReference>
<dbReference type="OrthoDB" id="341578at2759"/>
<dbReference type="EMBL" id="KZ819303">
    <property type="protein sequence ID" value="PWN95543.1"/>
    <property type="molecule type" value="Genomic_DNA"/>
</dbReference>
<dbReference type="STRING" id="58919.A0A316Z5X1"/>
<evidence type="ECO:0000256" key="2">
    <source>
        <dbReference type="ARBA" id="ARBA00022527"/>
    </source>
</evidence>
<dbReference type="Gene3D" id="3.10.110.10">
    <property type="entry name" value="Ubiquitin Conjugating Enzyme"/>
    <property type="match status" value="1"/>
</dbReference>
<evidence type="ECO:0000256" key="6">
    <source>
        <dbReference type="ARBA" id="ARBA00022840"/>
    </source>
</evidence>
<comment type="similarity">
    <text evidence="7">Belongs to the protein kinase superfamily. Ser/Thr protein kinase family. GCN2 subfamily.</text>
</comment>
<evidence type="ECO:0000256" key="1">
    <source>
        <dbReference type="ARBA" id="ARBA00012513"/>
    </source>
</evidence>
<dbReference type="Pfam" id="PF13393">
    <property type="entry name" value="tRNA-synt_His"/>
    <property type="match status" value="1"/>
</dbReference>
<dbReference type="Pfam" id="PF12745">
    <property type="entry name" value="HGTP_anticodon2"/>
    <property type="match status" value="1"/>
</dbReference>
<dbReference type="PROSITE" id="PS00108">
    <property type="entry name" value="PROTEIN_KINASE_ST"/>
    <property type="match status" value="1"/>
</dbReference>
<dbReference type="SUPFAM" id="SSF55681">
    <property type="entry name" value="Class II aaRS and biotin synthetases"/>
    <property type="match status" value="1"/>
</dbReference>
<dbReference type="PIRSF" id="PIRSF000660">
    <property type="entry name" value="Ser/Thr_PK_GCN2"/>
    <property type="match status" value="1"/>
</dbReference>
<dbReference type="Gene3D" id="3.30.930.10">
    <property type="entry name" value="Bira Bifunctional Protein, Domain 2"/>
    <property type="match status" value="1"/>
</dbReference>
<dbReference type="GO" id="GO:0000077">
    <property type="term" value="P:DNA damage checkpoint signaling"/>
    <property type="evidence" value="ECO:0007669"/>
    <property type="project" value="InterPro"/>
</dbReference>
<dbReference type="InterPro" id="IPR017441">
    <property type="entry name" value="Protein_kinase_ATP_BS"/>
</dbReference>
<evidence type="ECO:0000256" key="11">
    <source>
        <dbReference type="PIRSR" id="PIRSR000660-2"/>
    </source>
</evidence>
<dbReference type="Gene3D" id="3.30.200.20">
    <property type="entry name" value="Phosphorylase Kinase, domain 1"/>
    <property type="match status" value="1"/>
</dbReference>
<evidence type="ECO:0000256" key="4">
    <source>
        <dbReference type="ARBA" id="ARBA00022741"/>
    </source>
</evidence>
<dbReference type="GO" id="GO:1990625">
    <property type="term" value="P:negative regulation of cytoplasmic translational initiation in response to stress"/>
    <property type="evidence" value="ECO:0007669"/>
    <property type="project" value="TreeGrafter"/>
</dbReference>
<dbReference type="InterPro" id="IPR008271">
    <property type="entry name" value="Ser/Thr_kinase_AS"/>
</dbReference>
<keyword evidence="4 11" id="KW-0547">Nucleotide-binding</keyword>
<accession>A0A316Z5X1</accession>
<dbReference type="Pfam" id="PF00069">
    <property type="entry name" value="Pkinase"/>
    <property type="match status" value="3"/>
</dbReference>
<dbReference type="SUPFAM" id="SSF54495">
    <property type="entry name" value="UBC-like"/>
    <property type="match status" value="1"/>
</dbReference>
<proteinExistence type="inferred from homology"/>
<dbReference type="InterPro" id="IPR036621">
    <property type="entry name" value="Anticodon-bd_dom_sf"/>
</dbReference>
<feature type="region of interest" description="Disordered" evidence="13">
    <location>
        <begin position="765"/>
        <end position="840"/>
    </location>
</feature>
<keyword evidence="3" id="KW-0808">Transferase</keyword>
<dbReference type="SMART" id="SM00220">
    <property type="entry name" value="S_TKc"/>
    <property type="match status" value="1"/>
</dbReference>
<keyword evidence="2" id="KW-0723">Serine/threonine-protein kinase</keyword>
<dbReference type="PROSITE" id="PS00107">
    <property type="entry name" value="PROTEIN_KINASE_ATP"/>
    <property type="match status" value="1"/>
</dbReference>
<evidence type="ECO:0000313" key="17">
    <source>
        <dbReference type="EMBL" id="PWN95543.1"/>
    </source>
</evidence>
<evidence type="ECO:0000256" key="3">
    <source>
        <dbReference type="ARBA" id="ARBA00022679"/>
    </source>
</evidence>
<evidence type="ECO:0000256" key="8">
    <source>
        <dbReference type="ARBA" id="ARBA00047899"/>
    </source>
</evidence>
<reference evidence="17 18" key="1">
    <citation type="journal article" date="2018" name="Mol. Biol. Evol.">
        <title>Broad Genomic Sampling Reveals a Smut Pathogenic Ancestry of the Fungal Clade Ustilaginomycotina.</title>
        <authorList>
            <person name="Kijpornyongpan T."/>
            <person name="Mondo S.J."/>
            <person name="Barry K."/>
            <person name="Sandor L."/>
            <person name="Lee J."/>
            <person name="Lipzen A."/>
            <person name="Pangilinan J."/>
            <person name="LaButti K."/>
            <person name="Hainaut M."/>
            <person name="Henrissat B."/>
            <person name="Grigoriev I.V."/>
            <person name="Spatafora J.W."/>
            <person name="Aime M.C."/>
        </authorList>
    </citation>
    <scope>NUCLEOTIDE SEQUENCE [LARGE SCALE GENOMIC DNA]</scope>
    <source>
        <strain evidence="17 18">MCA 4186</strain>
    </source>
</reference>
<dbReference type="GO" id="GO:0005524">
    <property type="term" value="F:ATP binding"/>
    <property type="evidence" value="ECO:0007669"/>
    <property type="project" value="UniProtKB-UniRule"/>
</dbReference>
<dbReference type="InterPro" id="IPR045864">
    <property type="entry name" value="aa-tRNA-synth_II/BPL/LPL"/>
</dbReference>
<dbReference type="SUPFAM" id="SSF56112">
    <property type="entry name" value="Protein kinase-like (PK-like)"/>
    <property type="match status" value="2"/>
</dbReference>
<feature type="domain" description="Protein kinase" evidence="14">
    <location>
        <begin position="272"/>
        <end position="569"/>
    </location>
</feature>
<feature type="compositionally biased region" description="Acidic residues" evidence="13">
    <location>
        <begin position="773"/>
        <end position="794"/>
    </location>
</feature>
<dbReference type="GO" id="GO:0005829">
    <property type="term" value="C:cytosol"/>
    <property type="evidence" value="ECO:0007669"/>
    <property type="project" value="TreeGrafter"/>
</dbReference>
<evidence type="ECO:0000256" key="10">
    <source>
        <dbReference type="PIRSR" id="PIRSR000660-1"/>
    </source>
</evidence>
<feature type="binding site" evidence="11">
    <location>
        <begin position="653"/>
        <end position="661"/>
    </location>
    <ligand>
        <name>ATP</name>
        <dbReference type="ChEBI" id="CHEBI:30616"/>
    </ligand>
</feature>
<feature type="compositionally biased region" description="Low complexity" evidence="13">
    <location>
        <begin position="719"/>
        <end position="736"/>
    </location>
</feature>
<dbReference type="CDD" id="cd14046">
    <property type="entry name" value="STKc_EIF2AK4_GCN2_rpt2"/>
    <property type="match status" value="1"/>
</dbReference>
<organism evidence="17 18">
    <name type="scientific">Tilletiopsis washingtonensis</name>
    <dbReference type="NCBI Taxonomy" id="58919"/>
    <lineage>
        <taxon>Eukaryota</taxon>
        <taxon>Fungi</taxon>
        <taxon>Dikarya</taxon>
        <taxon>Basidiomycota</taxon>
        <taxon>Ustilaginomycotina</taxon>
        <taxon>Exobasidiomycetes</taxon>
        <taxon>Entylomatales</taxon>
        <taxon>Entylomatales incertae sedis</taxon>
        <taxon>Tilletiopsis</taxon>
    </lineage>
</organism>
<dbReference type="GO" id="GO:0004694">
    <property type="term" value="F:eukaryotic translation initiation factor 2alpha kinase activity"/>
    <property type="evidence" value="ECO:0007669"/>
    <property type="project" value="InterPro"/>
</dbReference>
<evidence type="ECO:0000313" key="18">
    <source>
        <dbReference type="Proteomes" id="UP000245946"/>
    </source>
</evidence>
<dbReference type="PROSITE" id="PS50011">
    <property type="entry name" value="PROTEIN_KINASE_DOM"/>
    <property type="match status" value="2"/>
</dbReference>
<feature type="region of interest" description="Disordered" evidence="13">
    <location>
        <begin position="717"/>
        <end position="743"/>
    </location>
</feature>
<keyword evidence="5 17" id="KW-0418">Kinase</keyword>
<feature type="domain" description="RWD" evidence="16">
    <location>
        <begin position="26"/>
        <end position="144"/>
    </location>
</feature>
<keyword evidence="18" id="KW-1185">Reference proteome</keyword>
<dbReference type="GeneID" id="37270758"/>
<evidence type="ECO:0000259" key="16">
    <source>
        <dbReference type="PROSITE" id="PS50908"/>
    </source>
</evidence>
<gene>
    <name evidence="17" type="ORF">FA09DRAFT_331868</name>
</gene>
<feature type="active site" description="Proton acceptor" evidence="10">
    <location>
        <position position="894"/>
    </location>
</feature>
<feature type="region of interest" description="Disordered" evidence="13">
    <location>
        <begin position="210"/>
        <end position="246"/>
    </location>
</feature>
<dbReference type="PANTHER" id="PTHR11042:SF136">
    <property type="entry name" value="EIF-2-ALPHA KINASE GCN2"/>
    <property type="match status" value="1"/>
</dbReference>
<comment type="catalytic activity">
    <reaction evidence="8">
        <text>L-threonyl-[protein] + ATP = O-phospho-L-threonyl-[protein] + ADP + H(+)</text>
        <dbReference type="Rhea" id="RHEA:46608"/>
        <dbReference type="Rhea" id="RHEA-COMP:11060"/>
        <dbReference type="Rhea" id="RHEA-COMP:11605"/>
        <dbReference type="ChEBI" id="CHEBI:15378"/>
        <dbReference type="ChEBI" id="CHEBI:30013"/>
        <dbReference type="ChEBI" id="CHEBI:30616"/>
        <dbReference type="ChEBI" id="CHEBI:61977"/>
        <dbReference type="ChEBI" id="CHEBI:456216"/>
        <dbReference type="EC" id="2.7.11.1"/>
    </reaction>
</comment>
<dbReference type="Proteomes" id="UP000245946">
    <property type="component" value="Unassembled WGS sequence"/>
</dbReference>
<dbReference type="PROSITE" id="PS50862">
    <property type="entry name" value="AA_TRNA_LIGASE_II"/>
    <property type="match status" value="1"/>
</dbReference>
<dbReference type="PROSITE" id="PS50908">
    <property type="entry name" value="RWD"/>
    <property type="match status" value="1"/>
</dbReference>
<evidence type="ECO:0000259" key="15">
    <source>
        <dbReference type="PROSITE" id="PS50862"/>
    </source>
</evidence>
<feature type="domain" description="Protein kinase" evidence="14">
    <location>
        <begin position="647"/>
        <end position="1047"/>
    </location>
</feature>
<protein>
    <recommendedName>
        <fullName evidence="1">non-specific serine/threonine protein kinase</fullName>
        <ecNumber evidence="1">2.7.11.1</ecNumber>
    </recommendedName>
</protein>
<name>A0A316Z5X1_9BASI</name>
<dbReference type="SMART" id="SM00591">
    <property type="entry name" value="RWD"/>
    <property type="match status" value="1"/>
</dbReference>
<dbReference type="CDD" id="cd23823">
    <property type="entry name" value="RWD_GCN2"/>
    <property type="match status" value="1"/>
</dbReference>
<dbReference type="InterPro" id="IPR024435">
    <property type="entry name" value="HisRS-related_dom"/>
</dbReference>
<feature type="compositionally biased region" description="Basic and acidic residues" evidence="13">
    <location>
        <begin position="815"/>
        <end position="828"/>
    </location>
</feature>
<feature type="region of interest" description="Disordered" evidence="13">
    <location>
        <begin position="166"/>
        <end position="185"/>
    </location>
</feature>
<dbReference type="InterPro" id="IPR011009">
    <property type="entry name" value="Kinase-like_dom_sf"/>
</dbReference>
<dbReference type="Gene3D" id="3.40.50.800">
    <property type="entry name" value="Anticodon-binding domain"/>
    <property type="match status" value="1"/>
</dbReference>
<dbReference type="InterPro" id="IPR006575">
    <property type="entry name" value="RWD_dom"/>
</dbReference>
<evidence type="ECO:0000256" key="7">
    <source>
        <dbReference type="ARBA" id="ARBA00037982"/>
    </source>
</evidence>
<feature type="region of interest" description="Disordered" evidence="13">
    <location>
        <begin position="1553"/>
        <end position="1589"/>
    </location>
</feature>
<dbReference type="InterPro" id="IPR006195">
    <property type="entry name" value="aa-tRNA-synth_II"/>
</dbReference>
<dbReference type="InterPro" id="IPR016255">
    <property type="entry name" value="Gcn2"/>
</dbReference>
<dbReference type="InterPro" id="IPR016135">
    <property type="entry name" value="UBQ-conjugating_enzyme/RWD"/>
</dbReference>
<sequence length="1707" mass="186051">MAPPPPSSPAPAAAPSPAELLELQATELEALASILGDDMCAAPTASAWHAKDAAAAPQEHDVLLRPSTEPLRPHLAVVLRLRLPRRYPLVAPIFTLPADARTRGISDAQRTELAALLGRRSRELLGAEMVWELVECAAEWLDAHNTVTLESDAVLSLEQERDVRAREAAEASRAQASAESERAAAAEAERARKLAQLIEEQAALREQALEQERNRKRAAAAAAASPVKPSDGVRSPGVSRDSSWAEASAPLAAGTVRFLDAIEWHDGVVHVVRVGALLEQSRLCRVHLASPVEEPHAGQPERSEAVAPWRVEVYPVESPHYSLVNGRRQLEEIEWELDRLRAVKHSSLLEIVGCALVYADAEAPRAGPSTLPLVPDAPRGRQLLVLRQPAPGPSAAQLLDLGTSLPWSRVRTHLACLLEALLVLHSNNIIHRGISLSHVCLGPGGQVSLAAAGYVQRLRELDAAHPFCPNASIDAEEGLPTDWLAPECSEKRVYSRKVDVWDLAVVTLQLVLGSAIIGEHEQPEDALASAEAAAALPPHARQFLAGMLERATKRRPLAGEVLTRLQEVIEYEDSLQSGSATQAPARAGAAAANGRAIVAAVGKAPTKLGLRQSEDEQAAPRPGSFWQLRHATTPRVSGGVSRYQSDFDELELLGRGSYGSVFKSRNRLDGRAYAIKKIKLSSSQENDERTLREITALSRLDHAHIVRYVTCWIQEDDATTGSSSTDSSEMMSTSRSQPTSADASFHVGFRDDDFLSVGHDAFSRGADDIHFGDDDDSESDEDSDDDESATDSSDESSSGGGGLLATRALTPTLSSRREPSRRRNDLSRRQASGAREAATPTRPRWLYVQMELVENLTLRETIDRGMTVDEAWRLFRQIVEALVHIHSLGIIHRDLKPSNILIESGGSIKIGDFGLATTAQHANADGVAAYGTAEDLSASADLTGDVGTNLYIAPEVLRTGGNIRYDAKVDLYAAGIIFFEMLAAQRVYQTGMERAGVLRQLRGADVCLPSGWPEAQLVQQTKIIRWLLDHDPAKRPSPIELLKSDLLPAKLEDEVLAECMRLMANPSSAYNHQLLEALFTREEAEDIRLARDFTFDAGTEDAAGQDHRLVGVICDHLRSIFQRHGAVELETPLLVPPNGLYDEKHPVELLDKTGRMVQLPYDLLVPFARLAARTENQRLKRFVMSPVYRPNVLGQPRSLLEIDVDIVSPDDTSAAEGEMLAMVDEILETTPGLAADDWVVLISHSDVLELALERVPRKHHAAVASAVAGISSRVGVGASRTKLLELGLPRSVIEELEAFGVSGDVAEVHTRLERLVAIDLRPKLSHAVAQLNDVIQAARSFGAQRRFLFTPLLTPNSFYRGGVHFQVVRANKRRDVLASGGRYDWLLRKFANPTASRPMPHAVGLQLAAGRIALALARHQESAVARHRPEEERSFGLWTPRRCDVYVAASTAGLLQQRMELCRELWAAGISADLAYEHAVSESPDVLAAMCRAEGILYLVLQRSEHAPTCKVRSIVQNDFEEVPRHELCNWLAEQITRQRNLDIASSTVPVVGHRGSNHPFANAGAGGSHGPGANAAHATPGQHHGNPNALALSNVQLVLPERAPTSARKAERQGNERRMRTQHLPAVSKAAKRVLQLSDDARALPVVAVDLGGASFRKLCAATYARERIEGGEEREYIKQILEHIAELGKCWLYSIRDEEAALVHG</sequence>
<keyword evidence="6 11" id="KW-0067">ATP-binding</keyword>
<dbReference type="RefSeq" id="XP_025595822.1">
    <property type="nucleotide sequence ID" value="XM_025743214.1"/>
</dbReference>
<feature type="binding site" evidence="12">
    <location>
        <position position="677"/>
    </location>
    <ligand>
        <name>ATP</name>
        <dbReference type="ChEBI" id="CHEBI:30616"/>
    </ligand>
</feature>
<evidence type="ECO:0000259" key="14">
    <source>
        <dbReference type="PROSITE" id="PS50011"/>
    </source>
</evidence>